<organism evidence="13 14">
    <name type="scientific">Lysobacter yananisis</name>
    <dbReference type="NCBI Taxonomy" id="1003114"/>
    <lineage>
        <taxon>Bacteria</taxon>
        <taxon>Pseudomonadati</taxon>
        <taxon>Pseudomonadota</taxon>
        <taxon>Gammaproteobacteria</taxon>
        <taxon>Lysobacterales</taxon>
        <taxon>Lysobacteraceae</taxon>
        <taxon>Lysobacter</taxon>
    </lineage>
</organism>
<evidence type="ECO:0000313" key="13">
    <source>
        <dbReference type="EMBL" id="WMT04664.1"/>
    </source>
</evidence>
<dbReference type="InterPro" id="IPR044920">
    <property type="entry name" value="MnmG_C_subdom_sf"/>
</dbReference>
<evidence type="ECO:0000259" key="12">
    <source>
        <dbReference type="SMART" id="SM01228"/>
    </source>
</evidence>
<dbReference type="Pfam" id="PF01134">
    <property type="entry name" value="GIDA"/>
    <property type="match status" value="1"/>
</dbReference>
<evidence type="ECO:0000256" key="8">
    <source>
        <dbReference type="ARBA" id="ARBA00023027"/>
    </source>
</evidence>
<dbReference type="InterPro" id="IPR020595">
    <property type="entry name" value="MnmG-rel_CS"/>
</dbReference>
<dbReference type="PROSITE" id="PS01281">
    <property type="entry name" value="GIDA_2"/>
    <property type="match status" value="1"/>
</dbReference>
<comment type="cofactor">
    <cofactor evidence="1 11">
        <name>FAD</name>
        <dbReference type="ChEBI" id="CHEBI:57692"/>
    </cofactor>
</comment>
<dbReference type="NCBIfam" id="TIGR00136">
    <property type="entry name" value="mnmG_gidA"/>
    <property type="match status" value="1"/>
</dbReference>
<dbReference type="PROSITE" id="PS01280">
    <property type="entry name" value="GIDA_1"/>
    <property type="match status" value="1"/>
</dbReference>
<dbReference type="InterPro" id="IPR026904">
    <property type="entry name" value="MnmG_C"/>
</dbReference>
<keyword evidence="14" id="KW-1185">Reference proteome</keyword>
<evidence type="ECO:0000256" key="9">
    <source>
        <dbReference type="ARBA" id="ARBA00025948"/>
    </source>
</evidence>
<protein>
    <recommendedName>
        <fullName evidence="4 11">tRNA uridine 5-carboxymethylaminomethyl modification enzyme MnmG</fullName>
    </recommendedName>
    <alternativeName>
        <fullName evidence="10 11">Glucose-inhibited division protein A</fullName>
    </alternativeName>
</protein>
<dbReference type="PANTHER" id="PTHR11806:SF0">
    <property type="entry name" value="PROTEIN MTO1 HOMOLOG, MITOCHONDRIAL"/>
    <property type="match status" value="1"/>
</dbReference>
<evidence type="ECO:0000256" key="4">
    <source>
        <dbReference type="ARBA" id="ARBA00020461"/>
    </source>
</evidence>
<evidence type="ECO:0000256" key="10">
    <source>
        <dbReference type="ARBA" id="ARBA00031800"/>
    </source>
</evidence>
<dbReference type="InterPro" id="IPR036188">
    <property type="entry name" value="FAD/NAD-bd_sf"/>
</dbReference>
<dbReference type="RefSeq" id="WP_309152946.1">
    <property type="nucleotide sequence ID" value="NZ_CP133568.1"/>
</dbReference>
<evidence type="ECO:0000256" key="11">
    <source>
        <dbReference type="HAMAP-Rule" id="MF_00129"/>
    </source>
</evidence>
<dbReference type="InterPro" id="IPR047001">
    <property type="entry name" value="MnmG_C_subdom"/>
</dbReference>
<evidence type="ECO:0000256" key="5">
    <source>
        <dbReference type="ARBA" id="ARBA00022630"/>
    </source>
</evidence>
<comment type="similarity">
    <text evidence="3 11">Belongs to the MnmG family.</text>
</comment>
<evidence type="ECO:0000256" key="1">
    <source>
        <dbReference type="ARBA" id="ARBA00001974"/>
    </source>
</evidence>
<dbReference type="PANTHER" id="PTHR11806">
    <property type="entry name" value="GLUCOSE INHIBITED DIVISION PROTEIN A"/>
    <property type="match status" value="1"/>
</dbReference>
<comment type="caution">
    <text evidence="11">Lacks conserved residue(s) required for the propagation of feature annotation.</text>
</comment>
<dbReference type="InterPro" id="IPR040131">
    <property type="entry name" value="MnmG_N"/>
</dbReference>
<dbReference type="InterPro" id="IPR049312">
    <property type="entry name" value="GIDA_C_N"/>
</dbReference>
<dbReference type="Gene3D" id="1.10.150.570">
    <property type="entry name" value="GidA associated domain, C-terminal subdomain"/>
    <property type="match status" value="1"/>
</dbReference>
<name>A0ABY9PCR8_9GAMM</name>
<dbReference type="Pfam" id="PF13932">
    <property type="entry name" value="SAM_GIDA_C"/>
    <property type="match status" value="1"/>
</dbReference>
<sequence>MSDSFYQYDVIVVGGGHAGTEAALAAARAGARTLLLTHSVETVGAMSCNPAIGGIGKGHLVKEIDAFGGIMARAADAAGIQWRRLNASKGPAVRATRCQADRSLYRAFIRRAVEAQPGLTLFQAAVDDIEFDAGRVAGVLTQTGLRFRAPAVVLTAGTFLAGKVHVGQTTYAAGRAGDPPATALAARLREGPFVVDRLKTGTPPRIDGRSLDYAVMEEQPGDDPRPVMSFLGTPADHPRQVSCWITHTSERTHEIIRGALDRSPLYTGQIEGIGPRYCPSIEDKVVRFAEKASHQIFVEPEGLEVTEIYPNGISTSLPFDVQLDLVRSIRGFEHAHITRPGYAIEYDFFDPRGLKTTLETKAVAGLFFAGQINGTTGYEEAAAQGLLAGVNAARFVRGADGWSPRRDEAYLGVLVDDLITHGTSEPYRMFTSRAEYRLQLREDNADLRLTPVGRELGLVDAARWDAFARKREAVERETARLGAVWAAPNNALGREIAQTLGIEVSRESSARDLLKRPELDYATLMRVASLGPGVSAPEVAEQVEIGVKYAGYLDRQREEIERQQRNENTPIPDGFDYAAVRGLSAEAQQKLERVRPQTIGQAQRIPGMTPAAISLLLVHLTRARRSRVA</sequence>
<proteinExistence type="inferred from homology"/>
<dbReference type="Pfam" id="PF21680">
    <property type="entry name" value="GIDA_C_1st"/>
    <property type="match status" value="1"/>
</dbReference>
<keyword evidence="8 11" id="KW-0520">NAD</keyword>
<comment type="function">
    <text evidence="2 11">NAD-binding protein involved in the addition of a carboxymethylaminomethyl (cmnm) group at the wobble position (U34) of certain tRNAs, forming tRNA-cmnm(5)s(2)U34.</text>
</comment>
<gene>
    <name evidence="11 13" type="primary">mnmG</name>
    <name evidence="11" type="synonym">gidA</name>
    <name evidence="13" type="ORF">RDV84_07465</name>
</gene>
<keyword evidence="11" id="KW-0963">Cytoplasm</keyword>
<keyword evidence="7 11" id="KW-0274">FAD</keyword>
<keyword evidence="6 11" id="KW-0819">tRNA processing</keyword>
<dbReference type="Gene3D" id="3.50.50.60">
    <property type="entry name" value="FAD/NAD(P)-binding domain"/>
    <property type="match status" value="2"/>
</dbReference>
<dbReference type="PRINTS" id="PR00411">
    <property type="entry name" value="PNDRDTASEI"/>
</dbReference>
<evidence type="ECO:0000256" key="6">
    <source>
        <dbReference type="ARBA" id="ARBA00022694"/>
    </source>
</evidence>
<dbReference type="InterPro" id="IPR004416">
    <property type="entry name" value="MnmG"/>
</dbReference>
<keyword evidence="5 11" id="KW-0285">Flavoprotein</keyword>
<evidence type="ECO:0000256" key="7">
    <source>
        <dbReference type="ARBA" id="ARBA00022827"/>
    </source>
</evidence>
<reference evidence="13 14" key="1">
    <citation type="submission" date="2023-08" db="EMBL/GenBank/DDBJ databases">
        <title>The whole genome sequence of Lysobacter yananisis.</title>
        <authorList>
            <person name="Sun H."/>
        </authorList>
    </citation>
    <scope>NUCLEOTIDE SEQUENCE [LARGE SCALE GENOMIC DNA]</scope>
    <source>
        <strain evidence="13 14">SNNU513</strain>
    </source>
</reference>
<dbReference type="EMBL" id="CP133568">
    <property type="protein sequence ID" value="WMT04664.1"/>
    <property type="molecule type" value="Genomic_DNA"/>
</dbReference>
<evidence type="ECO:0000256" key="2">
    <source>
        <dbReference type="ARBA" id="ARBA00003717"/>
    </source>
</evidence>
<dbReference type="SMART" id="SM01228">
    <property type="entry name" value="GIDA_assoc_3"/>
    <property type="match status" value="1"/>
</dbReference>
<feature type="binding site" evidence="11">
    <location>
        <begin position="274"/>
        <end position="288"/>
    </location>
    <ligand>
        <name>NAD(+)</name>
        <dbReference type="ChEBI" id="CHEBI:57540"/>
    </ligand>
</feature>
<comment type="subunit">
    <text evidence="9 11">Homodimer. Heterotetramer of two MnmE and two MnmG subunits.</text>
</comment>
<dbReference type="InterPro" id="IPR002218">
    <property type="entry name" value="MnmG-rel"/>
</dbReference>
<accession>A0ABY9PCR8</accession>
<evidence type="ECO:0000313" key="14">
    <source>
        <dbReference type="Proteomes" id="UP001229313"/>
    </source>
</evidence>
<feature type="domain" description="tRNA uridine 5-carboxymethylaminomethyl modification enzyme C-terminal subdomain" evidence="12">
    <location>
        <begin position="547"/>
        <end position="618"/>
    </location>
</feature>
<dbReference type="Gene3D" id="1.10.10.1800">
    <property type="entry name" value="tRNA uridine 5-carboxymethylaminomethyl modification enzyme MnmG/GidA"/>
    <property type="match status" value="1"/>
</dbReference>
<dbReference type="HAMAP" id="MF_00129">
    <property type="entry name" value="MnmG_GidA"/>
    <property type="match status" value="1"/>
</dbReference>
<dbReference type="SUPFAM" id="SSF51905">
    <property type="entry name" value="FAD/NAD(P)-binding domain"/>
    <property type="match status" value="1"/>
</dbReference>
<evidence type="ECO:0000256" key="3">
    <source>
        <dbReference type="ARBA" id="ARBA00007653"/>
    </source>
</evidence>
<comment type="subcellular location">
    <subcellularLocation>
        <location evidence="11">Cytoplasm</location>
    </subcellularLocation>
</comment>
<dbReference type="Proteomes" id="UP001229313">
    <property type="component" value="Chromosome"/>
</dbReference>
<feature type="binding site" evidence="11">
    <location>
        <begin position="14"/>
        <end position="19"/>
    </location>
    <ligand>
        <name>FAD</name>
        <dbReference type="ChEBI" id="CHEBI:57692"/>
    </ligand>
</feature>